<feature type="compositionally biased region" description="Acidic residues" evidence="2">
    <location>
        <begin position="117"/>
        <end position="133"/>
    </location>
</feature>
<protein>
    <submittedName>
        <fullName evidence="3">Uncharacterized protein</fullName>
    </submittedName>
</protein>
<sequence length="133" mass="15544">MSSQRGNLKKGAPKYQNSFAFKHNPKSKKTEHILGLPIHGKRAIQLHVEISNDGCCVVRSEQQLAEQKDEEQKDFSEQLEGLKERERRKVLRQKKKEEEEAYARARAERRARLGLDQDNDFDDEDLYDMDLSD</sequence>
<evidence type="ECO:0000313" key="3">
    <source>
        <dbReference type="EMBL" id="RHY32325.1"/>
    </source>
</evidence>
<dbReference type="Proteomes" id="UP000285060">
    <property type="component" value="Unassembled WGS sequence"/>
</dbReference>
<dbReference type="AlphaFoldDB" id="A0A418B2L3"/>
<name>A0A418B2L3_9STRA</name>
<evidence type="ECO:0000256" key="2">
    <source>
        <dbReference type="SAM" id="MobiDB-lite"/>
    </source>
</evidence>
<evidence type="ECO:0000313" key="4">
    <source>
        <dbReference type="Proteomes" id="UP000285060"/>
    </source>
</evidence>
<evidence type="ECO:0000256" key="1">
    <source>
        <dbReference type="SAM" id="Coils"/>
    </source>
</evidence>
<dbReference type="EMBL" id="QUSY01000144">
    <property type="protein sequence ID" value="RHY32325.1"/>
    <property type="molecule type" value="Genomic_DNA"/>
</dbReference>
<proteinExistence type="predicted"/>
<feature type="region of interest" description="Disordered" evidence="2">
    <location>
        <begin position="112"/>
        <end position="133"/>
    </location>
</feature>
<accession>A0A418B2L3</accession>
<comment type="caution">
    <text evidence="3">The sequence shown here is derived from an EMBL/GenBank/DDBJ whole genome shotgun (WGS) entry which is preliminary data.</text>
</comment>
<feature type="coiled-coil region" evidence="1">
    <location>
        <begin position="65"/>
        <end position="108"/>
    </location>
</feature>
<keyword evidence="1" id="KW-0175">Coiled coil</keyword>
<feature type="region of interest" description="Disordered" evidence="2">
    <location>
        <begin position="1"/>
        <end position="29"/>
    </location>
</feature>
<gene>
    <name evidence="3" type="ORF">DYB32_002653</name>
</gene>
<dbReference type="VEuPathDB" id="FungiDB:H310_05572"/>
<organism evidence="3 4">
    <name type="scientific">Aphanomyces invadans</name>
    <dbReference type="NCBI Taxonomy" id="157072"/>
    <lineage>
        <taxon>Eukaryota</taxon>
        <taxon>Sar</taxon>
        <taxon>Stramenopiles</taxon>
        <taxon>Oomycota</taxon>
        <taxon>Saprolegniomycetes</taxon>
        <taxon>Saprolegniales</taxon>
        <taxon>Verrucalvaceae</taxon>
        <taxon>Aphanomyces</taxon>
    </lineage>
</organism>
<reference evidence="3 4" key="1">
    <citation type="submission" date="2018-08" db="EMBL/GenBank/DDBJ databases">
        <title>Aphanomyces genome sequencing and annotation.</title>
        <authorList>
            <person name="Minardi D."/>
            <person name="Oidtmann B."/>
            <person name="Van Der Giezen M."/>
            <person name="Studholme D.J."/>
        </authorList>
    </citation>
    <scope>NUCLEOTIDE SEQUENCE [LARGE SCALE GENOMIC DNA]</scope>
    <source>
        <strain evidence="3 4">NJM0002</strain>
    </source>
</reference>
<keyword evidence="4" id="KW-1185">Reference proteome</keyword>